<evidence type="ECO:0000256" key="2">
    <source>
        <dbReference type="SAM" id="SignalP"/>
    </source>
</evidence>
<keyword evidence="2" id="KW-0732">Signal</keyword>
<dbReference type="CDD" id="cd00037">
    <property type="entry name" value="CLECT"/>
    <property type="match status" value="2"/>
</dbReference>
<dbReference type="Gene3D" id="3.10.100.10">
    <property type="entry name" value="Mannose-Binding Protein A, subunit A"/>
    <property type="match status" value="2"/>
</dbReference>
<dbReference type="Proteomes" id="UP000887540">
    <property type="component" value="Unplaced"/>
</dbReference>
<dbReference type="InterPro" id="IPR001304">
    <property type="entry name" value="C-type_lectin-like"/>
</dbReference>
<protein>
    <submittedName>
        <fullName evidence="5">C-type lectin domain-containing protein</fullName>
    </submittedName>
</protein>
<dbReference type="SMART" id="SM00034">
    <property type="entry name" value="CLECT"/>
    <property type="match status" value="2"/>
</dbReference>
<feature type="domain" description="C-type lectin" evidence="3">
    <location>
        <begin position="178"/>
        <end position="280"/>
    </location>
</feature>
<dbReference type="WBParaSite" id="ACRNAN_scaffold1827.g9930.t1">
    <property type="protein sequence ID" value="ACRNAN_scaffold1827.g9930.t1"/>
    <property type="gene ID" value="ACRNAN_scaffold1827.g9930"/>
</dbReference>
<evidence type="ECO:0000259" key="3">
    <source>
        <dbReference type="PROSITE" id="PS50041"/>
    </source>
</evidence>
<dbReference type="PANTHER" id="PTHR22803">
    <property type="entry name" value="MANNOSE, PHOSPHOLIPASE, LECTIN RECEPTOR RELATED"/>
    <property type="match status" value="1"/>
</dbReference>
<accession>A0A914D563</accession>
<sequence>MLKIALIFSITFIHQLYSCPIGSIQGLDPNDCYQLFFKPTNWLDAEAKCVLQGGHLTSIVDAFHNGFVDTQIQNLFYNVNEAWLGGNTILTPGNWTWSDNTTFKYTNWAKGQAANNQNTCMTMNYDVGNWYSKDCNTVELPFVCKINISSSLSTATPVYTCPTQTGSPCQNEYIYYNQTGNCYKIYSNMSFNNGEARCQQDGAHLASVHSDFENEFISIYAYGGGGSWNGSVWIGLNFQNGSWQWTDGTPLDYNHFGCWSGSTNCYCMITNHYKDGCGDWYSFWDKAAPCDTVLPQAICKYTP</sequence>
<dbReference type="SUPFAM" id="SSF56436">
    <property type="entry name" value="C-type lectin-like"/>
    <property type="match status" value="2"/>
</dbReference>
<dbReference type="InterPro" id="IPR050111">
    <property type="entry name" value="C-type_lectin/snaclec_domain"/>
</dbReference>
<reference evidence="5" key="1">
    <citation type="submission" date="2022-11" db="UniProtKB">
        <authorList>
            <consortium name="WormBaseParasite"/>
        </authorList>
    </citation>
    <scope>IDENTIFICATION</scope>
</reference>
<feature type="signal peptide" evidence="2">
    <location>
        <begin position="1"/>
        <end position="18"/>
    </location>
</feature>
<feature type="chain" id="PRO_5038000018" evidence="2">
    <location>
        <begin position="19"/>
        <end position="303"/>
    </location>
</feature>
<keyword evidence="4" id="KW-1185">Reference proteome</keyword>
<dbReference type="Pfam" id="PF00059">
    <property type="entry name" value="Lectin_C"/>
    <property type="match status" value="2"/>
</dbReference>
<name>A0A914D563_9BILA</name>
<evidence type="ECO:0000313" key="4">
    <source>
        <dbReference type="Proteomes" id="UP000887540"/>
    </source>
</evidence>
<dbReference type="InterPro" id="IPR016186">
    <property type="entry name" value="C-type_lectin-like/link_sf"/>
</dbReference>
<evidence type="ECO:0000313" key="5">
    <source>
        <dbReference type="WBParaSite" id="ACRNAN_scaffold1827.g9930.t1"/>
    </source>
</evidence>
<proteinExistence type="predicted"/>
<feature type="domain" description="C-type lectin" evidence="3">
    <location>
        <begin position="28"/>
        <end position="136"/>
    </location>
</feature>
<evidence type="ECO:0000256" key="1">
    <source>
        <dbReference type="ARBA" id="ARBA00023157"/>
    </source>
</evidence>
<dbReference type="PROSITE" id="PS50041">
    <property type="entry name" value="C_TYPE_LECTIN_2"/>
    <property type="match status" value="2"/>
</dbReference>
<dbReference type="PROSITE" id="PS00615">
    <property type="entry name" value="C_TYPE_LECTIN_1"/>
    <property type="match status" value="1"/>
</dbReference>
<organism evidence="4 5">
    <name type="scientific">Acrobeloides nanus</name>
    <dbReference type="NCBI Taxonomy" id="290746"/>
    <lineage>
        <taxon>Eukaryota</taxon>
        <taxon>Metazoa</taxon>
        <taxon>Ecdysozoa</taxon>
        <taxon>Nematoda</taxon>
        <taxon>Chromadorea</taxon>
        <taxon>Rhabditida</taxon>
        <taxon>Tylenchina</taxon>
        <taxon>Cephalobomorpha</taxon>
        <taxon>Cephaloboidea</taxon>
        <taxon>Cephalobidae</taxon>
        <taxon>Acrobeloides</taxon>
    </lineage>
</organism>
<dbReference type="AlphaFoldDB" id="A0A914D563"/>
<dbReference type="InterPro" id="IPR018378">
    <property type="entry name" value="C-type_lectin_CS"/>
</dbReference>
<dbReference type="InterPro" id="IPR016187">
    <property type="entry name" value="CTDL_fold"/>
</dbReference>
<keyword evidence="1" id="KW-1015">Disulfide bond</keyword>